<dbReference type="AlphaFoldDB" id="A0A838WGM6"/>
<dbReference type="Proteomes" id="UP000538075">
    <property type="component" value="Unassembled WGS sequence"/>
</dbReference>
<evidence type="ECO:0000256" key="9">
    <source>
        <dbReference type="PIRSR" id="PIRSR004682-3"/>
    </source>
</evidence>
<evidence type="ECO:0000256" key="7">
    <source>
        <dbReference type="PIRNR" id="PIRNR004682"/>
    </source>
</evidence>
<dbReference type="GO" id="GO:0046872">
    <property type="term" value="F:metal ion binding"/>
    <property type="evidence" value="ECO:0007669"/>
    <property type="project" value="UniProtKB-KW"/>
</dbReference>
<comment type="cofactor">
    <cofactor evidence="10">
        <name>Zn(2+)</name>
        <dbReference type="ChEBI" id="CHEBI:29105"/>
    </cofactor>
</comment>
<feature type="binding site" evidence="10">
    <location>
        <position position="101"/>
    </location>
    <ligand>
        <name>Zn(2+)</name>
        <dbReference type="ChEBI" id="CHEBI:29105"/>
    </ligand>
</feature>
<dbReference type="Gene3D" id="3.40.50.1000">
    <property type="entry name" value="HAD superfamily/HAD-like"/>
    <property type="match status" value="1"/>
</dbReference>
<evidence type="ECO:0000256" key="1">
    <source>
        <dbReference type="ARBA" id="ARBA00004496"/>
    </source>
</evidence>
<feature type="binding site" evidence="10">
    <location>
        <position position="11"/>
    </location>
    <ligand>
        <name>Mg(2+)</name>
        <dbReference type="ChEBI" id="CHEBI:18420"/>
    </ligand>
</feature>
<dbReference type="NCBIfam" id="TIGR01662">
    <property type="entry name" value="HAD-SF-IIIA"/>
    <property type="match status" value="1"/>
</dbReference>
<dbReference type="GO" id="GO:0016791">
    <property type="term" value="F:phosphatase activity"/>
    <property type="evidence" value="ECO:0007669"/>
    <property type="project" value="InterPro"/>
</dbReference>
<sequence>MNQAHKAVFLDRDGVINRSLVKQGKPYPPATIDELEILPGVDEALISLKKEGFLLIVVTNQPDVARGKTKKEFVNAINSRLASSLPIDDFFTCFHDDSDNCDCRKPKPGSLFSAATRHDICLPSSFMVGDRWRDIEAGYGAGCRTIFIDYGYDEKQPDHFDFRVSSLFEAARIILKTPEKFDEKD</sequence>
<keyword evidence="4 7" id="KW-0378">Hydrolase</keyword>
<accession>A0A838WGM6</accession>
<comment type="similarity">
    <text evidence="7">Belongs to the gmhB family.</text>
</comment>
<comment type="subcellular location">
    <subcellularLocation>
        <location evidence="1 7">Cytoplasm</location>
    </subcellularLocation>
</comment>
<evidence type="ECO:0000256" key="6">
    <source>
        <dbReference type="ARBA" id="ARBA00031828"/>
    </source>
</evidence>
<dbReference type="CDD" id="cd07503">
    <property type="entry name" value="HAD_HisB-N"/>
    <property type="match status" value="1"/>
</dbReference>
<dbReference type="PANTHER" id="PTHR42891">
    <property type="entry name" value="D-GLYCERO-BETA-D-MANNO-HEPTOSE-1,7-BISPHOSPHATE 7-PHOSPHATASE"/>
    <property type="match status" value="1"/>
</dbReference>
<dbReference type="InterPro" id="IPR023214">
    <property type="entry name" value="HAD_sf"/>
</dbReference>
<feature type="site" description="Stabilizes the phosphoryl group" evidence="9">
    <location>
        <position position="105"/>
    </location>
</feature>
<dbReference type="NCBIfam" id="TIGR01656">
    <property type="entry name" value="Histidinol-ppas"/>
    <property type="match status" value="1"/>
</dbReference>
<gene>
    <name evidence="11" type="ORF">FHK98_03490</name>
</gene>
<keyword evidence="2 7" id="KW-0963">Cytoplasm</keyword>
<keyword evidence="10" id="KW-0862">Zinc</keyword>
<comment type="caution">
    <text evidence="11">The sequence shown here is derived from an EMBL/GenBank/DDBJ whole genome shotgun (WGS) entry which is preliminary data.</text>
</comment>
<evidence type="ECO:0000313" key="12">
    <source>
        <dbReference type="Proteomes" id="UP000538075"/>
    </source>
</evidence>
<dbReference type="EMBL" id="VDFG01000246">
    <property type="protein sequence ID" value="MBA4464924.1"/>
    <property type="molecule type" value="Genomic_DNA"/>
</dbReference>
<evidence type="ECO:0000256" key="5">
    <source>
        <dbReference type="ARBA" id="ARBA00023277"/>
    </source>
</evidence>
<feature type="binding site" evidence="10">
    <location>
        <position position="13"/>
    </location>
    <ligand>
        <name>Mg(2+)</name>
        <dbReference type="ChEBI" id="CHEBI:18420"/>
    </ligand>
</feature>
<dbReference type="InterPro" id="IPR036412">
    <property type="entry name" value="HAD-like_sf"/>
</dbReference>
<dbReference type="GO" id="GO:0005975">
    <property type="term" value="P:carbohydrate metabolic process"/>
    <property type="evidence" value="ECO:0007669"/>
    <property type="project" value="InterPro"/>
</dbReference>
<dbReference type="SUPFAM" id="SSF56784">
    <property type="entry name" value="HAD-like"/>
    <property type="match status" value="1"/>
</dbReference>
<dbReference type="PIRSF" id="PIRSF004682">
    <property type="entry name" value="GmhB"/>
    <property type="match status" value="1"/>
</dbReference>
<feature type="binding site" evidence="10">
    <location>
        <position position="130"/>
    </location>
    <ligand>
        <name>Mg(2+)</name>
        <dbReference type="ChEBI" id="CHEBI:18420"/>
    </ligand>
</feature>
<feature type="binding site" evidence="10">
    <location>
        <position position="103"/>
    </location>
    <ligand>
        <name>Zn(2+)</name>
        <dbReference type="ChEBI" id="CHEBI:29105"/>
    </ligand>
</feature>
<protein>
    <recommendedName>
        <fullName evidence="6 7">D,D-heptose 1,7-bisphosphate phosphatase</fullName>
        <ecNumber evidence="7">3.1.3.-</ecNumber>
    </recommendedName>
</protein>
<feature type="active site" description="Nucleophile" evidence="8">
    <location>
        <position position="11"/>
    </location>
</feature>
<evidence type="ECO:0000256" key="2">
    <source>
        <dbReference type="ARBA" id="ARBA00022490"/>
    </source>
</evidence>
<name>A0A838WGM6_9CYAN</name>
<comment type="cofactor">
    <cofactor evidence="10">
        <name>Mg(2+)</name>
        <dbReference type="ChEBI" id="CHEBI:18420"/>
    </cofactor>
</comment>
<organism evidence="11 12">
    <name type="scientific">Cylindrospermopsis raciborskii CS-506_A</name>
    <dbReference type="NCBI Taxonomy" id="2585140"/>
    <lineage>
        <taxon>Bacteria</taxon>
        <taxon>Bacillati</taxon>
        <taxon>Cyanobacteriota</taxon>
        <taxon>Cyanophyceae</taxon>
        <taxon>Nostocales</taxon>
        <taxon>Aphanizomenonaceae</taxon>
        <taxon>Cylindrospermopsis</taxon>
    </lineage>
</organism>
<dbReference type="InterPro" id="IPR004446">
    <property type="entry name" value="Heptose_bisP_phosphatase"/>
</dbReference>
<evidence type="ECO:0000256" key="10">
    <source>
        <dbReference type="PIRSR" id="PIRSR004682-4"/>
    </source>
</evidence>
<evidence type="ECO:0000256" key="3">
    <source>
        <dbReference type="ARBA" id="ARBA00022723"/>
    </source>
</evidence>
<keyword evidence="3 10" id="KW-0479">Metal-binding</keyword>
<proteinExistence type="inferred from homology"/>
<dbReference type="InterPro" id="IPR006549">
    <property type="entry name" value="HAD-SF_hydro_IIIA"/>
</dbReference>
<evidence type="ECO:0000313" key="11">
    <source>
        <dbReference type="EMBL" id="MBA4464924.1"/>
    </source>
</evidence>
<feature type="binding site" evidence="10">
    <location>
        <position position="93"/>
    </location>
    <ligand>
        <name>Zn(2+)</name>
        <dbReference type="ChEBI" id="CHEBI:29105"/>
    </ligand>
</feature>
<feature type="site" description="Contributes to substrate recognition" evidence="9">
    <location>
        <position position="104"/>
    </location>
</feature>
<feature type="site" description="Stabilizes the phosphoryl group" evidence="9">
    <location>
        <position position="59"/>
    </location>
</feature>
<feature type="binding site" evidence="10">
    <location>
        <position position="95"/>
    </location>
    <ligand>
        <name>Zn(2+)</name>
        <dbReference type="ChEBI" id="CHEBI:29105"/>
    </ligand>
</feature>
<evidence type="ECO:0000256" key="4">
    <source>
        <dbReference type="ARBA" id="ARBA00022801"/>
    </source>
</evidence>
<keyword evidence="10" id="KW-0460">Magnesium</keyword>
<dbReference type="GO" id="GO:0005737">
    <property type="term" value="C:cytoplasm"/>
    <property type="evidence" value="ECO:0007669"/>
    <property type="project" value="UniProtKB-SubCell"/>
</dbReference>
<reference evidence="11 12" key="1">
    <citation type="journal article" date="2020" name="J. Appl. Phycol.">
        <title>Morphological changes and genome evolution in Raphidiopsis raciborskii CS-506 after 23 years in culture.</title>
        <authorList>
            <person name="Willis A."/>
            <person name="Bent S.J."/>
            <person name="Jameson I.D."/>
        </authorList>
    </citation>
    <scope>NUCLEOTIDE SEQUENCE [LARGE SCALE GENOMIC DNA]</scope>
    <source>
        <strain evidence="11 12">CS-506_A</strain>
    </source>
</reference>
<feature type="active site" description="Proton donor" evidence="8">
    <location>
        <position position="13"/>
    </location>
</feature>
<dbReference type="InterPro" id="IPR006543">
    <property type="entry name" value="Histidinol-phos"/>
</dbReference>
<evidence type="ECO:0000256" key="8">
    <source>
        <dbReference type="PIRSR" id="PIRSR004682-1"/>
    </source>
</evidence>
<dbReference type="Pfam" id="PF13242">
    <property type="entry name" value="Hydrolase_like"/>
    <property type="match status" value="1"/>
</dbReference>
<keyword evidence="5 7" id="KW-0119">Carbohydrate metabolism</keyword>
<dbReference type="PANTHER" id="PTHR42891:SF1">
    <property type="entry name" value="D-GLYCERO-BETA-D-MANNO-HEPTOSE-1,7-BISPHOSPHATE 7-PHOSPHATASE"/>
    <property type="match status" value="1"/>
</dbReference>
<dbReference type="EC" id="3.1.3.-" evidence="7"/>